<sequence length="103" mass="11602">CVELRSPDVELHLGCAKPRRPDSLERCLVSMYSLNEHAESVVRSLENRVEDSAKSSKIPSVQVGRSNYVSIGKFQEDLAKLDRERQMRVAAENAMSELQVSLK</sequence>
<name>A0AAQ3SB73_VIGMU</name>
<evidence type="ECO:0000313" key="1">
    <source>
        <dbReference type="EMBL" id="WVZ22576.1"/>
    </source>
</evidence>
<organism evidence="1 2">
    <name type="scientific">Vigna mungo</name>
    <name type="common">Black gram</name>
    <name type="synonym">Phaseolus mungo</name>
    <dbReference type="NCBI Taxonomy" id="3915"/>
    <lineage>
        <taxon>Eukaryota</taxon>
        <taxon>Viridiplantae</taxon>
        <taxon>Streptophyta</taxon>
        <taxon>Embryophyta</taxon>
        <taxon>Tracheophyta</taxon>
        <taxon>Spermatophyta</taxon>
        <taxon>Magnoliopsida</taxon>
        <taxon>eudicotyledons</taxon>
        <taxon>Gunneridae</taxon>
        <taxon>Pentapetalae</taxon>
        <taxon>rosids</taxon>
        <taxon>fabids</taxon>
        <taxon>Fabales</taxon>
        <taxon>Fabaceae</taxon>
        <taxon>Papilionoideae</taxon>
        <taxon>50 kb inversion clade</taxon>
        <taxon>NPAAA clade</taxon>
        <taxon>indigoferoid/millettioid clade</taxon>
        <taxon>Phaseoleae</taxon>
        <taxon>Vigna</taxon>
    </lineage>
</organism>
<feature type="non-terminal residue" evidence="1">
    <location>
        <position position="1"/>
    </location>
</feature>
<evidence type="ECO:0000313" key="2">
    <source>
        <dbReference type="Proteomes" id="UP001374535"/>
    </source>
</evidence>
<keyword evidence="2" id="KW-1185">Reference proteome</keyword>
<reference evidence="1 2" key="1">
    <citation type="journal article" date="2023" name="Life. Sci Alliance">
        <title>Evolutionary insights into 3D genome organization and epigenetic landscape of Vigna mungo.</title>
        <authorList>
            <person name="Junaid A."/>
            <person name="Singh B."/>
            <person name="Bhatia S."/>
        </authorList>
    </citation>
    <scope>NUCLEOTIDE SEQUENCE [LARGE SCALE GENOMIC DNA]</scope>
    <source>
        <strain evidence="1">Urdbean</strain>
    </source>
</reference>
<dbReference type="Proteomes" id="UP001374535">
    <property type="component" value="Chromosome 1"/>
</dbReference>
<gene>
    <name evidence="1" type="ORF">V8G54_001120</name>
</gene>
<dbReference type="AlphaFoldDB" id="A0AAQ3SB73"/>
<proteinExistence type="predicted"/>
<accession>A0AAQ3SB73</accession>
<protein>
    <submittedName>
        <fullName evidence="1">Uncharacterized protein</fullName>
    </submittedName>
</protein>
<dbReference type="EMBL" id="CP144700">
    <property type="protein sequence ID" value="WVZ22576.1"/>
    <property type="molecule type" value="Genomic_DNA"/>
</dbReference>